<name>A0ABU0AU81_9FIRM</name>
<comment type="subcellular location">
    <subcellularLocation>
        <location evidence="1">Cell membrane</location>
        <topology evidence="1">Multi-pass membrane protein</topology>
    </subcellularLocation>
</comment>
<comment type="caution">
    <text evidence="14">The sequence shown here is derived from an EMBL/GenBank/DDBJ whole genome shotgun (WGS) entry which is preliminary data.</text>
</comment>
<gene>
    <name evidence="14" type="ORF">J2S72_000845</name>
</gene>
<comment type="similarity">
    <text evidence="2 10">Belongs to the ABC-4 integral membrane protein family. FtsX subfamily.</text>
</comment>
<dbReference type="EMBL" id="JAUSTN010000004">
    <property type="protein sequence ID" value="MDQ0274824.1"/>
    <property type="molecule type" value="Genomic_DNA"/>
</dbReference>
<evidence type="ECO:0000256" key="1">
    <source>
        <dbReference type="ARBA" id="ARBA00004651"/>
    </source>
</evidence>
<dbReference type="InterPro" id="IPR004513">
    <property type="entry name" value="FtsX"/>
</dbReference>
<keyword evidence="4 10" id="KW-1003">Cell membrane</keyword>
<proteinExistence type="inferred from homology"/>
<feature type="transmembrane region" description="Helical" evidence="11">
    <location>
        <begin position="226"/>
        <end position="247"/>
    </location>
</feature>
<keyword evidence="8 10" id="KW-0472">Membrane</keyword>
<evidence type="ECO:0000256" key="10">
    <source>
        <dbReference type="PIRNR" id="PIRNR003097"/>
    </source>
</evidence>
<protein>
    <recommendedName>
        <fullName evidence="3 10">Cell division protein FtsX</fullName>
    </recommendedName>
</protein>
<evidence type="ECO:0000259" key="12">
    <source>
        <dbReference type="Pfam" id="PF02687"/>
    </source>
</evidence>
<dbReference type="Proteomes" id="UP001236559">
    <property type="component" value="Unassembled WGS sequence"/>
</dbReference>
<feature type="transmembrane region" description="Helical" evidence="11">
    <location>
        <begin position="172"/>
        <end position="193"/>
    </location>
</feature>
<dbReference type="RefSeq" id="WP_023055751.1">
    <property type="nucleotide sequence ID" value="NZ_JAUSTN010000004.1"/>
</dbReference>
<dbReference type="PIRSF" id="PIRSF003097">
    <property type="entry name" value="FtsX"/>
    <property type="match status" value="1"/>
</dbReference>
<accession>A0ABU0AU81</accession>
<evidence type="ECO:0000313" key="15">
    <source>
        <dbReference type="Proteomes" id="UP001236559"/>
    </source>
</evidence>
<keyword evidence="9 10" id="KW-0131">Cell cycle</keyword>
<keyword evidence="7 11" id="KW-1133">Transmembrane helix</keyword>
<reference evidence="14 15" key="1">
    <citation type="submission" date="2023-07" db="EMBL/GenBank/DDBJ databases">
        <title>Genomic Encyclopedia of Type Strains, Phase IV (KMG-IV): sequencing the most valuable type-strain genomes for metagenomic binning, comparative biology and taxonomic classification.</title>
        <authorList>
            <person name="Goeker M."/>
        </authorList>
    </citation>
    <scope>NUCLEOTIDE SEQUENCE [LARGE SCALE GENOMIC DNA]</scope>
    <source>
        <strain evidence="14 15">DSM 22616</strain>
    </source>
</reference>
<keyword evidence="5 10" id="KW-0132">Cell division</keyword>
<keyword evidence="15" id="KW-1185">Reference proteome</keyword>
<dbReference type="PANTHER" id="PTHR47755:SF1">
    <property type="entry name" value="CELL DIVISION PROTEIN FTSX"/>
    <property type="match status" value="1"/>
</dbReference>
<dbReference type="GO" id="GO:0051301">
    <property type="term" value="P:cell division"/>
    <property type="evidence" value="ECO:0007669"/>
    <property type="project" value="UniProtKB-KW"/>
</dbReference>
<evidence type="ECO:0000256" key="9">
    <source>
        <dbReference type="ARBA" id="ARBA00023306"/>
    </source>
</evidence>
<feature type="domain" description="ABC3 transporter permease C-terminal" evidence="12">
    <location>
        <begin position="177"/>
        <end position="293"/>
    </location>
</feature>
<evidence type="ECO:0000256" key="6">
    <source>
        <dbReference type="ARBA" id="ARBA00022692"/>
    </source>
</evidence>
<dbReference type="InterPro" id="IPR003838">
    <property type="entry name" value="ABC3_permease_C"/>
</dbReference>
<sequence>MKFLRQCINVLKEGLKSLWRNKAMGFASTISIAAMLILFGFISLMVLNLNTIVYQTTGKVDKVIFYLKDNMGADQVNDIIQNIGKEENVRNISYVSKEMAMDSLKEQFKDKSSVFDNFDINKLPASLVVEMKSLEKSRDLIEKVKNFEGIDKYSFMGDLVDKMASIKRGVKFLGAGIVAVLVFVSIVIINNTIKVAVSNRKKEISIMKYVGASNSYIRGPFLIEGITFGILGAILAFLVINTGYSKLYTIIMREISSMDLKLANPKLIAFDLLTIFLSIGVGIGYLGSLMSTKKFMDV</sequence>
<dbReference type="Pfam" id="PF18075">
    <property type="entry name" value="FtsX_ECD"/>
    <property type="match status" value="1"/>
</dbReference>
<evidence type="ECO:0000256" key="2">
    <source>
        <dbReference type="ARBA" id="ARBA00007379"/>
    </source>
</evidence>
<organism evidence="14 15">
    <name type="scientific">Peptoniphilus koenoeneniae</name>
    <dbReference type="NCBI Taxonomy" id="507751"/>
    <lineage>
        <taxon>Bacteria</taxon>
        <taxon>Bacillati</taxon>
        <taxon>Bacillota</taxon>
        <taxon>Tissierellia</taxon>
        <taxon>Tissierellales</taxon>
        <taxon>Peptoniphilaceae</taxon>
        <taxon>Peptoniphilus</taxon>
    </lineage>
</organism>
<dbReference type="Gene3D" id="3.30.70.3040">
    <property type="match status" value="1"/>
</dbReference>
<dbReference type="InterPro" id="IPR058204">
    <property type="entry name" value="FtsX_firmicutes-type"/>
</dbReference>
<dbReference type="PANTHER" id="PTHR47755">
    <property type="entry name" value="CELL DIVISION PROTEIN FTSX"/>
    <property type="match status" value="1"/>
</dbReference>
<evidence type="ECO:0000256" key="8">
    <source>
        <dbReference type="ARBA" id="ARBA00023136"/>
    </source>
</evidence>
<keyword evidence="6 11" id="KW-0812">Transmembrane</keyword>
<evidence type="ECO:0000256" key="11">
    <source>
        <dbReference type="SAM" id="Phobius"/>
    </source>
</evidence>
<evidence type="ECO:0000313" key="14">
    <source>
        <dbReference type="EMBL" id="MDQ0274824.1"/>
    </source>
</evidence>
<dbReference type="InterPro" id="IPR040690">
    <property type="entry name" value="FtsX_ECD"/>
</dbReference>
<evidence type="ECO:0000256" key="7">
    <source>
        <dbReference type="ARBA" id="ARBA00022989"/>
    </source>
</evidence>
<comment type="function">
    <text evidence="10">Part of the ABC transporter FtsEX involved in asymmetric cellular division facilitating the initiation of sporulation.</text>
</comment>
<evidence type="ECO:0000256" key="3">
    <source>
        <dbReference type="ARBA" id="ARBA00021907"/>
    </source>
</evidence>
<dbReference type="Pfam" id="PF02687">
    <property type="entry name" value="FtsX"/>
    <property type="match status" value="1"/>
</dbReference>
<evidence type="ECO:0000256" key="4">
    <source>
        <dbReference type="ARBA" id="ARBA00022475"/>
    </source>
</evidence>
<feature type="transmembrane region" description="Helical" evidence="11">
    <location>
        <begin position="23"/>
        <end position="47"/>
    </location>
</feature>
<evidence type="ECO:0000259" key="13">
    <source>
        <dbReference type="Pfam" id="PF18075"/>
    </source>
</evidence>
<feature type="domain" description="FtsX extracellular" evidence="13">
    <location>
        <begin position="63"/>
        <end position="152"/>
    </location>
</feature>
<dbReference type="NCBIfam" id="NF038347">
    <property type="entry name" value="FtsX_Gpos"/>
    <property type="match status" value="1"/>
</dbReference>
<feature type="transmembrane region" description="Helical" evidence="11">
    <location>
        <begin position="267"/>
        <end position="287"/>
    </location>
</feature>
<evidence type="ECO:0000256" key="5">
    <source>
        <dbReference type="ARBA" id="ARBA00022618"/>
    </source>
</evidence>